<dbReference type="STRING" id="105984.A0A427Y6E4"/>
<dbReference type="EMBL" id="RSCE01000002">
    <property type="protein sequence ID" value="RSH86661.1"/>
    <property type="molecule type" value="Genomic_DNA"/>
</dbReference>
<dbReference type="PANTHER" id="PTHR36167:SF3">
    <property type="entry name" value="C2H2 FINGER DOMAIN TRANSCRIPTION FACTOR (EUROFUNG)-RELATED"/>
    <property type="match status" value="1"/>
</dbReference>
<proteinExistence type="predicted"/>
<evidence type="ECO:0000313" key="5">
    <source>
        <dbReference type="Proteomes" id="UP000279236"/>
    </source>
</evidence>
<dbReference type="PROSITE" id="PS50157">
    <property type="entry name" value="ZINC_FINGER_C2H2_2"/>
    <property type="match status" value="1"/>
</dbReference>
<keyword evidence="1" id="KW-0479">Metal-binding</keyword>
<accession>A0A427Y6E4</accession>
<dbReference type="OrthoDB" id="1939603at2759"/>
<name>A0A427Y6E4_9TREE</name>
<feature type="domain" description="C2H2-type" evidence="3">
    <location>
        <begin position="357"/>
        <end position="388"/>
    </location>
</feature>
<feature type="region of interest" description="Disordered" evidence="2">
    <location>
        <begin position="44"/>
        <end position="77"/>
    </location>
</feature>
<keyword evidence="5" id="KW-1185">Reference proteome</keyword>
<evidence type="ECO:0000259" key="3">
    <source>
        <dbReference type="PROSITE" id="PS50157"/>
    </source>
</evidence>
<comment type="caution">
    <text evidence="4">The sequence shown here is derived from an EMBL/GenBank/DDBJ whole genome shotgun (WGS) entry which is preliminary data.</text>
</comment>
<feature type="compositionally biased region" description="Polar residues" evidence="2">
    <location>
        <begin position="44"/>
        <end position="58"/>
    </location>
</feature>
<reference evidence="4 5" key="1">
    <citation type="submission" date="2018-11" db="EMBL/GenBank/DDBJ databases">
        <title>Genome sequence of Apiotrichum porosum DSM 27194.</title>
        <authorList>
            <person name="Aliyu H."/>
            <person name="Gorte O."/>
            <person name="Ochsenreither K."/>
        </authorList>
    </citation>
    <scope>NUCLEOTIDE SEQUENCE [LARGE SCALE GENOMIC DNA]</scope>
    <source>
        <strain evidence="4 5">DSM 27194</strain>
    </source>
</reference>
<dbReference type="Proteomes" id="UP000279236">
    <property type="component" value="Unassembled WGS sequence"/>
</dbReference>
<dbReference type="Gene3D" id="3.30.160.60">
    <property type="entry name" value="Classic Zinc Finger"/>
    <property type="match status" value="1"/>
</dbReference>
<dbReference type="InterPro" id="IPR039327">
    <property type="entry name" value="CON7-like"/>
</dbReference>
<evidence type="ECO:0000256" key="1">
    <source>
        <dbReference type="PROSITE-ProRule" id="PRU00042"/>
    </source>
</evidence>
<dbReference type="GO" id="GO:0008270">
    <property type="term" value="F:zinc ion binding"/>
    <property type="evidence" value="ECO:0007669"/>
    <property type="project" value="UniProtKB-KW"/>
</dbReference>
<organism evidence="4 5">
    <name type="scientific">Apiotrichum porosum</name>
    <dbReference type="NCBI Taxonomy" id="105984"/>
    <lineage>
        <taxon>Eukaryota</taxon>
        <taxon>Fungi</taxon>
        <taxon>Dikarya</taxon>
        <taxon>Basidiomycota</taxon>
        <taxon>Agaricomycotina</taxon>
        <taxon>Tremellomycetes</taxon>
        <taxon>Trichosporonales</taxon>
        <taxon>Trichosporonaceae</taxon>
        <taxon>Apiotrichum</taxon>
    </lineage>
</organism>
<dbReference type="AlphaFoldDB" id="A0A427Y6E4"/>
<dbReference type="GeneID" id="39589475"/>
<keyword evidence="1" id="KW-0862">Zinc</keyword>
<sequence length="570" mass="61483">MSIQDITTSEISYPSRLPADDSLCNQFSALYQAAPSPSRLASWALNSTHTSPDDQQLPLTPDRLRPHSSSADLSNDVTMLGQGYNLPESNKYTSPTNNFAFEAPQTKVTNTTTVTYPLSGQNSTQFSLPTGTMSGNVTPNEALPRISRDFAPPPIDTRRPATAAAALHGRDFAALKRGSLDDIREHGGFQNPFASPAGEIVPSQAPAVDPHYVSSDSTQWQPQTASQTGLAYPATAVGAPNYGYNNGLASANQQRMNRPQTSDGLPSYPQHMGALPPARTLVNHMGSYQSNVAVPAGYGSVSVQGMGGYQRYGGSFPNPGANRYMMGQQDDMQFVPLSGPTPKKRARRRYDEIERIYACEWKGCDKAYGTLNHLNAHVAMQKHGEKRLPAQFKDMRKEWRRKKREEAATAASKEYAAQAAAAAAGVEGPNQSQQYYDARHSADASMYTGGGQQYNSGAIDDPFSHRSSTGSFLTSAPTWSGSDTRPTTANTVSSGGGSPTDSRFAYTSTNSWGNVNGQYDARVNGAANGYDRKVLNISTQLGGRVDTDYSTPTQATPTFNPYTMAHHNLI</sequence>
<dbReference type="InterPro" id="IPR013087">
    <property type="entry name" value="Znf_C2H2_type"/>
</dbReference>
<dbReference type="PROSITE" id="PS00028">
    <property type="entry name" value="ZINC_FINGER_C2H2_1"/>
    <property type="match status" value="1"/>
</dbReference>
<dbReference type="PANTHER" id="PTHR36167">
    <property type="entry name" value="C2H2 FINGER DOMAIN TRANSCRIPTION FACTOR (EUROFUNG)-RELATED"/>
    <property type="match status" value="1"/>
</dbReference>
<keyword evidence="1" id="KW-0863">Zinc-finger</keyword>
<evidence type="ECO:0000313" key="4">
    <source>
        <dbReference type="EMBL" id="RSH86661.1"/>
    </source>
</evidence>
<evidence type="ECO:0000256" key="2">
    <source>
        <dbReference type="SAM" id="MobiDB-lite"/>
    </source>
</evidence>
<dbReference type="RefSeq" id="XP_028479446.1">
    <property type="nucleotide sequence ID" value="XM_028620474.1"/>
</dbReference>
<protein>
    <recommendedName>
        <fullName evidence="3">C2H2-type domain-containing protein</fullName>
    </recommendedName>
</protein>
<dbReference type="GO" id="GO:0006355">
    <property type="term" value="P:regulation of DNA-templated transcription"/>
    <property type="evidence" value="ECO:0007669"/>
    <property type="project" value="InterPro"/>
</dbReference>
<feature type="compositionally biased region" description="Polar residues" evidence="2">
    <location>
        <begin position="67"/>
        <end position="77"/>
    </location>
</feature>
<gene>
    <name evidence="4" type="ORF">EHS24_004932</name>
</gene>
<feature type="region of interest" description="Disordered" evidence="2">
    <location>
        <begin position="465"/>
        <end position="505"/>
    </location>
</feature>